<dbReference type="STRING" id="644282.Deba_0316"/>
<keyword evidence="2" id="KW-1185">Reference proteome</keyword>
<dbReference type="AlphaFoldDB" id="E1QDQ6"/>
<accession>E1QDQ6</accession>
<dbReference type="Pfam" id="PF13189">
    <property type="entry name" value="Cytidylate_kin2"/>
    <property type="match status" value="1"/>
</dbReference>
<organism evidence="1 2">
    <name type="scientific">Desulfarculus baarsii (strain ATCC 33931 / DSM 2075 / LMG 7858 / VKM B-1802 / 2st14)</name>
    <dbReference type="NCBI Taxonomy" id="644282"/>
    <lineage>
        <taxon>Bacteria</taxon>
        <taxon>Pseudomonadati</taxon>
        <taxon>Thermodesulfobacteriota</taxon>
        <taxon>Desulfarculia</taxon>
        <taxon>Desulfarculales</taxon>
        <taxon>Desulfarculaceae</taxon>
        <taxon>Desulfarculus</taxon>
    </lineage>
</organism>
<dbReference type="Gene3D" id="3.40.50.300">
    <property type="entry name" value="P-loop containing nucleotide triphosphate hydrolases"/>
    <property type="match status" value="1"/>
</dbReference>
<sequence length="264" mass="28394">MEMPIIAISSDSPQQETLAARGVADSLGYALVGREILGQIAAEHGVSEKDLLRALDEPPGFFAMRARQRQALLTHVRAACLERLSADNVVCVGLGAHAYLAGVSHALRVRLLAGPGDGQGQDKPDRRQQERRRRLSLEAFGLDDTDPDNYDMVLSLASLEPAQAVAIIAEAAGYPKFQAMTYSRKCLADKALAAKVRQRLLAKFPEAKVDVSDGGVVVRVAAIGRGQRKKQLAVRELASQAPGVNYVEVHVINDFFGSAAQSGR</sequence>
<gene>
    <name evidence="1" type="ordered locus">Deba_0316</name>
</gene>
<evidence type="ECO:0000313" key="2">
    <source>
        <dbReference type="Proteomes" id="UP000009047"/>
    </source>
</evidence>
<dbReference type="RefSeq" id="WP_013257148.1">
    <property type="nucleotide sequence ID" value="NC_014365.1"/>
</dbReference>
<dbReference type="KEGG" id="dbr:Deba_0316"/>
<dbReference type="eggNOG" id="COG1102">
    <property type="taxonomic scope" value="Bacteria"/>
</dbReference>
<proteinExistence type="predicted"/>
<protein>
    <recommendedName>
        <fullName evidence="3">Cytidylate kinase-like family protein</fullName>
    </recommendedName>
</protein>
<evidence type="ECO:0008006" key="3">
    <source>
        <dbReference type="Google" id="ProtNLM"/>
    </source>
</evidence>
<dbReference type="HOGENOM" id="CLU_065155_0_1_7"/>
<dbReference type="Proteomes" id="UP000009047">
    <property type="component" value="Chromosome"/>
</dbReference>
<evidence type="ECO:0000313" key="1">
    <source>
        <dbReference type="EMBL" id="ADK83692.1"/>
    </source>
</evidence>
<reference evidence="1 2" key="1">
    <citation type="journal article" date="2010" name="Stand. Genomic Sci.">
        <title>Complete genome sequence of Desulfarculus baarsii type strain (2st14).</title>
        <authorList>
            <person name="Sun H."/>
            <person name="Spring S."/>
            <person name="Lapidus A."/>
            <person name="Davenport K."/>
            <person name="Del Rio T.G."/>
            <person name="Tice H."/>
            <person name="Nolan M."/>
            <person name="Copeland A."/>
            <person name="Cheng J.F."/>
            <person name="Lucas S."/>
            <person name="Tapia R."/>
            <person name="Goodwin L."/>
            <person name="Pitluck S."/>
            <person name="Ivanova N."/>
            <person name="Pagani I."/>
            <person name="Mavromatis K."/>
            <person name="Ovchinnikova G."/>
            <person name="Pati A."/>
            <person name="Chen A."/>
            <person name="Palaniappan K."/>
            <person name="Hauser L."/>
            <person name="Chang Y.J."/>
            <person name="Jeffries C.D."/>
            <person name="Detter J.C."/>
            <person name="Han C."/>
            <person name="Rohde M."/>
            <person name="Brambilla E."/>
            <person name="Goker M."/>
            <person name="Woyke T."/>
            <person name="Bristow J."/>
            <person name="Eisen J.A."/>
            <person name="Markowitz V."/>
            <person name="Hugenholtz P."/>
            <person name="Kyrpides N.C."/>
            <person name="Klenk H.P."/>
            <person name="Land M."/>
        </authorList>
    </citation>
    <scope>NUCLEOTIDE SEQUENCE [LARGE SCALE GENOMIC DNA]</scope>
    <source>
        <strain evidence="2">ATCC 33931 / DSM 2075 / LMG 7858 / VKM B-1802 / 2st14</strain>
    </source>
</reference>
<dbReference type="EMBL" id="CP002085">
    <property type="protein sequence ID" value="ADK83692.1"/>
    <property type="molecule type" value="Genomic_DNA"/>
</dbReference>
<dbReference type="InterPro" id="IPR027417">
    <property type="entry name" value="P-loop_NTPase"/>
</dbReference>
<name>E1QDQ6_DESB2</name>
<dbReference type="OrthoDB" id="5416804at2"/>